<dbReference type="PANTHER" id="PTHR12741">
    <property type="entry name" value="LYST-INTERACTING PROTEIN LIP5 DOPAMINE RESPONSIVE PROTEIN DRG-1"/>
    <property type="match status" value="1"/>
</dbReference>
<evidence type="ECO:0000256" key="11">
    <source>
        <dbReference type="SAM" id="Phobius"/>
    </source>
</evidence>
<feature type="compositionally biased region" description="Basic and acidic residues" evidence="10">
    <location>
        <begin position="1409"/>
        <end position="1434"/>
    </location>
</feature>
<dbReference type="GO" id="GO:0003843">
    <property type="term" value="F:1,3-beta-D-glucan synthase activity"/>
    <property type="evidence" value="ECO:0007669"/>
    <property type="project" value="UniProtKB-EC"/>
</dbReference>
<feature type="domain" description="1,3-beta-glucan synthase component FKS1-like" evidence="12">
    <location>
        <begin position="420"/>
        <end position="593"/>
    </location>
</feature>
<feature type="region of interest" description="Disordered" evidence="10">
    <location>
        <begin position="78"/>
        <end position="151"/>
    </location>
</feature>
<evidence type="ECO:0000256" key="7">
    <source>
        <dbReference type="ARBA" id="ARBA00022989"/>
    </source>
</evidence>
<dbReference type="GO" id="GO:0000148">
    <property type="term" value="C:1,3-beta-D-glucan synthase complex"/>
    <property type="evidence" value="ECO:0007669"/>
    <property type="project" value="InterPro"/>
</dbReference>
<feature type="compositionally biased region" description="Pro residues" evidence="10">
    <location>
        <begin position="1583"/>
        <end position="1602"/>
    </location>
</feature>
<feature type="compositionally biased region" description="Polar residues" evidence="10">
    <location>
        <begin position="1719"/>
        <end position="1729"/>
    </location>
</feature>
<feature type="region of interest" description="Disordered" evidence="10">
    <location>
        <begin position="1572"/>
        <end position="1660"/>
    </location>
</feature>
<dbReference type="InterPro" id="IPR003440">
    <property type="entry name" value="Glyco_trans_48_dom"/>
</dbReference>
<feature type="transmembrane region" description="Helical" evidence="11">
    <location>
        <begin position="3080"/>
        <end position="3103"/>
    </location>
</feature>
<feature type="compositionally biased region" description="Polar residues" evidence="10">
    <location>
        <begin position="3226"/>
        <end position="3237"/>
    </location>
</feature>
<feature type="compositionally biased region" description="Low complexity" evidence="10">
    <location>
        <begin position="1681"/>
        <end position="1690"/>
    </location>
</feature>
<protein>
    <recommendedName>
        <fullName evidence="3">1,3-beta-glucan synthase</fullName>
        <ecNumber evidence="3">2.4.1.34</ecNumber>
    </recommendedName>
</protein>
<feature type="region of interest" description="Disordered" evidence="10">
    <location>
        <begin position="1144"/>
        <end position="1214"/>
    </location>
</feature>
<dbReference type="SMART" id="SM01205">
    <property type="entry name" value="FKS1_dom1"/>
    <property type="match status" value="1"/>
</dbReference>
<feature type="transmembrane region" description="Helical" evidence="11">
    <location>
        <begin position="830"/>
        <end position="847"/>
    </location>
</feature>
<dbReference type="EMBL" id="HBIP01030997">
    <property type="protein sequence ID" value="CAE0503756.1"/>
    <property type="molecule type" value="Transcribed_RNA"/>
</dbReference>
<dbReference type="GO" id="GO:0008360">
    <property type="term" value="P:regulation of cell shape"/>
    <property type="evidence" value="ECO:0007669"/>
    <property type="project" value="UniProtKB-KW"/>
</dbReference>
<evidence type="ECO:0000256" key="9">
    <source>
        <dbReference type="ARBA" id="ARBA00047777"/>
    </source>
</evidence>
<evidence type="ECO:0000256" key="8">
    <source>
        <dbReference type="ARBA" id="ARBA00023136"/>
    </source>
</evidence>
<feature type="region of interest" description="Disordered" evidence="10">
    <location>
        <begin position="1674"/>
        <end position="1706"/>
    </location>
</feature>
<dbReference type="InterPro" id="IPR026899">
    <property type="entry name" value="FKS1-like_dom1"/>
</dbReference>
<feature type="region of interest" description="Disordered" evidence="10">
    <location>
        <begin position="184"/>
        <end position="205"/>
    </location>
</feature>
<evidence type="ECO:0000256" key="6">
    <source>
        <dbReference type="ARBA" id="ARBA00022692"/>
    </source>
</evidence>
<feature type="compositionally biased region" description="Polar residues" evidence="10">
    <location>
        <begin position="133"/>
        <end position="146"/>
    </location>
</feature>
<feature type="transmembrane region" description="Helical" evidence="11">
    <location>
        <begin position="3045"/>
        <end position="3068"/>
    </location>
</feature>
<evidence type="ECO:0000256" key="2">
    <source>
        <dbReference type="ARBA" id="ARBA00009040"/>
    </source>
</evidence>
<feature type="compositionally biased region" description="Polar residues" evidence="10">
    <location>
        <begin position="1247"/>
        <end position="1275"/>
    </location>
</feature>
<evidence type="ECO:0000259" key="12">
    <source>
        <dbReference type="SMART" id="SM01205"/>
    </source>
</evidence>
<feature type="transmembrane region" description="Helical" evidence="11">
    <location>
        <begin position="2926"/>
        <end position="2947"/>
    </location>
</feature>
<evidence type="ECO:0000256" key="3">
    <source>
        <dbReference type="ARBA" id="ARBA00012589"/>
    </source>
</evidence>
<feature type="region of interest" description="Disordered" evidence="10">
    <location>
        <begin position="1241"/>
        <end position="1461"/>
    </location>
</feature>
<feature type="compositionally biased region" description="Basic and acidic residues" evidence="10">
    <location>
        <begin position="1183"/>
        <end position="1195"/>
    </location>
</feature>
<feature type="transmembrane region" description="Helical" evidence="11">
    <location>
        <begin position="793"/>
        <end position="815"/>
    </location>
</feature>
<dbReference type="Pfam" id="PF02364">
    <property type="entry name" value="Glucan_synthase"/>
    <property type="match status" value="1"/>
</dbReference>
<feature type="compositionally biased region" description="Low complexity" evidence="10">
    <location>
        <begin position="1815"/>
        <end position="1824"/>
    </location>
</feature>
<evidence type="ECO:0000313" key="13">
    <source>
        <dbReference type="EMBL" id="CAE0503756.1"/>
    </source>
</evidence>
<keyword evidence="7 11" id="KW-1133">Transmembrane helix</keyword>
<feature type="compositionally biased region" description="Low complexity" evidence="10">
    <location>
        <begin position="1621"/>
        <end position="1632"/>
    </location>
</feature>
<feature type="compositionally biased region" description="Low complexity" evidence="10">
    <location>
        <begin position="78"/>
        <end position="93"/>
    </location>
</feature>
<dbReference type="GO" id="GO:0006075">
    <property type="term" value="P:(1-&gt;3)-beta-D-glucan biosynthetic process"/>
    <property type="evidence" value="ECO:0007669"/>
    <property type="project" value="InterPro"/>
</dbReference>
<accession>A0A7S3R6J5</accession>
<feature type="region of interest" description="Disordered" evidence="10">
    <location>
        <begin position="1719"/>
        <end position="1767"/>
    </location>
</feature>
<dbReference type="EC" id="2.4.1.34" evidence="3"/>
<feature type="compositionally biased region" description="Polar residues" evidence="10">
    <location>
        <begin position="1309"/>
        <end position="1324"/>
    </location>
</feature>
<feature type="region of interest" description="Disordered" evidence="10">
    <location>
        <begin position="1971"/>
        <end position="1997"/>
    </location>
</feature>
<feature type="transmembrane region" description="Helical" evidence="11">
    <location>
        <begin position="3109"/>
        <end position="3134"/>
    </location>
</feature>
<name>A0A7S3R6J5_DUNTE</name>
<feature type="transmembrane region" description="Helical" evidence="11">
    <location>
        <begin position="2902"/>
        <end position="2919"/>
    </location>
</feature>
<keyword evidence="8 11" id="KW-0472">Membrane</keyword>
<evidence type="ECO:0000256" key="1">
    <source>
        <dbReference type="ARBA" id="ARBA00004141"/>
    </source>
</evidence>
<feature type="compositionally biased region" description="Low complexity" evidence="10">
    <location>
        <begin position="1697"/>
        <end position="1706"/>
    </location>
</feature>
<feature type="compositionally biased region" description="Low complexity" evidence="10">
    <location>
        <begin position="1446"/>
        <end position="1457"/>
    </location>
</feature>
<feature type="region of interest" description="Disordered" evidence="10">
    <location>
        <begin position="1914"/>
        <end position="1959"/>
    </location>
</feature>
<keyword evidence="6 11" id="KW-0812">Transmembrane</keyword>
<evidence type="ECO:0000256" key="4">
    <source>
        <dbReference type="ARBA" id="ARBA00022676"/>
    </source>
</evidence>
<organism evidence="13">
    <name type="scientific">Dunaliella tertiolecta</name>
    <name type="common">Green alga</name>
    <dbReference type="NCBI Taxonomy" id="3047"/>
    <lineage>
        <taxon>Eukaryota</taxon>
        <taxon>Viridiplantae</taxon>
        <taxon>Chlorophyta</taxon>
        <taxon>core chlorophytes</taxon>
        <taxon>Chlorophyceae</taxon>
        <taxon>CS clade</taxon>
        <taxon>Chlamydomonadales</taxon>
        <taxon>Dunaliellaceae</taxon>
        <taxon>Dunaliella</taxon>
    </lineage>
</organism>
<feature type="region of interest" description="Disordered" evidence="10">
    <location>
        <begin position="37"/>
        <end position="62"/>
    </location>
</feature>
<feature type="compositionally biased region" description="Basic and acidic residues" evidence="10">
    <location>
        <begin position="1603"/>
        <end position="1613"/>
    </location>
</feature>
<keyword evidence="4" id="KW-0328">Glycosyltransferase</keyword>
<feature type="region of interest" description="Disordered" evidence="10">
    <location>
        <begin position="1801"/>
        <end position="1832"/>
    </location>
</feature>
<feature type="region of interest" description="Disordered" evidence="10">
    <location>
        <begin position="3216"/>
        <end position="3237"/>
    </location>
</feature>
<comment type="similarity">
    <text evidence="2">Belongs to the glycosyltransferase 48 family.</text>
</comment>
<feature type="compositionally biased region" description="Basic and acidic residues" evidence="10">
    <location>
        <begin position="1801"/>
        <end position="1813"/>
    </location>
</feature>
<dbReference type="PANTHER" id="PTHR12741:SF48">
    <property type="entry name" value="1,3-BETA-GLUCAN SYNTHASE COMPONENT FKS1-RELATED"/>
    <property type="match status" value="1"/>
</dbReference>
<evidence type="ECO:0000256" key="5">
    <source>
        <dbReference type="ARBA" id="ARBA00022679"/>
    </source>
</evidence>
<dbReference type="Pfam" id="PF14288">
    <property type="entry name" value="FKS1_dom1"/>
    <property type="match status" value="1"/>
</dbReference>
<feature type="transmembrane region" description="Helical" evidence="11">
    <location>
        <begin position="893"/>
        <end position="913"/>
    </location>
</feature>
<feature type="compositionally biased region" description="Low complexity" evidence="10">
    <location>
        <begin position="1330"/>
        <end position="1356"/>
    </location>
</feature>
<proteinExistence type="inferred from homology"/>
<feature type="transmembrane region" description="Helical" evidence="11">
    <location>
        <begin position="3155"/>
        <end position="3175"/>
    </location>
</feature>
<sequence>MPPRDPEERSEDGSIIQPSYSLVDKLGGVLASRSSLISRSSGLGDSTHHAAHQDAMAGSSHPVQSDYLKTLMAAAGEGATMEGWEGSASSSSSDHGRKPPTQPQNPGETTEPRLSNVYDGRLGKSKLLRSAQGAATSPIPHSQLQPRKSEPLHKEVLEHQGYPVDTAQSHKELVKSWLEHIQDSEGVEPPAPGSPRGQGLPDFLPPLPRPYAPRPADSRIDSIAFSMDNISQYAPSHFADMEMRMAEQAEALKKAPPAQKVAQLKSCLAKPGSGEKKSNMYRLPDELPEHLTIQMPSLESTKWENYVHAAMWRVGRHFGFQAFNPNPKTADLAVQDYVPATIFCASDHLCTLLCKNNYIRKTQGTDSDEMRFAKALHELHANIFQPYEEQWTKLVDLSWRPQEQNNVLESHSYYHPTVLHGLLCELSLYLLIYTESANLRHTPELLWFLYWCMNHSYVMHELWKSGMPRVETDARTRCVELRNHHQHLIHDVQAQLQLHPSRVRPEDCGRISSIISRLSEYPEVEVRDHDLLADLIAFGDGGFFCNRIVTPVFDVMAYEIDHLSNLGVDVAHRLGYDDFNESLCIKEIVHETLAELRVNPTRVAQAIWNDSWVALTSLGFARGHAMGAFDAMVASEFWQSRVFVKTYRERRSALALYRAYYRVFASQLCFYQALQVIAFVGFDWRAMSSVFVTHSAMKAFERFANWFMTREPREPTNTILSKYFASKGRFKTTHGLDERALHSTFGLTAQEVVENRRLALAGKSEPISSPLNNYMGGMARLQRRHYVIEGTPIYGIFGFVEWVLWFCFNITWYIAQYYESSIQQDLRDWWAVYCGCYLGLHFIHWCITVRDGYMESLTHMLRLPKWFTIHSPRPTPTSWIAGKMHMKWKLWRLNNLFWILVFCMKLPFDYFVICSPAVTPLRLVQLRGWLECGDNTYGGSSWYTYPFPCIGGDWLLQAVRVAPFVVIIYMDTSLFYQIATTIYGMLRGLFKLDLGVLTSWGEMVTEFYRAPARWWHKCMSPMGNHNHLAMVKQYMILEEMQSGATGQVSDGRMFKQVVLTPEIINDRKKQADALKLRRKADGGSLTSMRNKQRPVGVGRKPRANVIMASETSKGGDEKGALDTIKNNAVSNVGRATRMVKGMLQGTAPNESSDPVMMMQQKAQEMQRLRRLARGETTPAHKPKYIESDAGDDKSQGKSAAASEAGDAPSESSFHGTVWERGLDMLPGPIRALRRVQSKAISKVKGYPSSNASGPTQSKNLDRTSFSSNGQSSAVTPGQAGPPNSPPTAAKETKKARPSVSSRLRWADGSSDSGGEQSPAAGSSVTPTQPPATTQDTQQQHEQGQGQGQQQQEQPQGEGERVSSSSAGPVGEGSYPASLQSSARRQPRRSVAMPGMGEITPARDAANARAVDRADARAGRPIGEAREWQSRDRHYGVVVADEEDEASSTISDSSSNSSGRCMRRRTLEEAEARFNERTWQPSMTGLRAMFGALWPSPQASAAAPGPAALWWAINSRQNSSSNGVGRQLSVASESVEWLQDEGFSDDDASSLRQEEEEPNWEVLNAFQLGMQRAQSLSNRDPSSQDPPQPPNVPLPPAPAPPPDLRSHPSNDLRSRPSLGETAAQQAAWQASQARWGHPHCSVAGPVGEADEGPEGTGGSLSNEASLLARLQQTLSRSGNVTDGSMSSGSDSSAERNLASAQDASQDTSSILPQLNRMLNQSNMPSLNSNAGDPGSGVQGLPRVTGGMAPGDASIRTSDPGNAEATAGGGLRDQLGNILGSDSSSFTGQNQVNLLQQIGNILDRDSPQEGIKDTDDSLSASSASNNGPEKPSAMPNLEALQKQADVPKDAPVRKGVSFMPSNVYEGPKEGKSEANSEYWDVEAGANANGGKGDLGPAGSFIGGLLSRFNLKGNSVKGNSVVGRADSRSGRARRQLSQAGRGGKSVKFVQSRSASKAENRSALARDLERTAAVASNRANSTVSMGKAKKHRSELDKYNDPDGTGVDELHYQMMQWDAFAQAWDEIIDDLREADLVSNKEVGLLKFVKLELGSRNCGLRPILLPTFFYAGQIRKVVDTGKVTTPQIMVLNELRVLCVWLGCNVGLLSGKHAHVISSAPFYPGHINVKHSLHRKKFYAAGLKMVQALEDICSKEEIPFDMRDIADHMLTILTSLESEAFAIAKAHSMDKASAEDLELSNVLLEVVQEMKHELCRNPDELKIIIKTALSTTSTANYRELHRVVLVIKRMLVTTIAESTPESEEPRRALGFFVNSLAHPGLDKPPSMDKMGSWSILVPLYEEDVVYALRGDQLAKELKLRKRKMVDLLTEGEDGISIMEYLKTMLPKDWNNFKERMKMLIPDIDVNSLTENDFTQGNWLYDFRMELQIWASCRGQLLARTVTGMMRNVKALQLMAKLEHPIPHTMSALEHERWIKKMVTNKFEMVITPQAYAKNRDSKDLRQTWLAKSVDLLLVRFPMCLKAAYLEQAEVEGLGKTEYSVCMRGRDKDNLNDMPYMEEQPVYEIYRVRLPFNRYSTRGVIVGEGKPENQNHAIIFSHCEGVQAVDMNQDGYMCEWLKMRNLLTELDPSNNANYKTWCEDDEHFVFDSSLTAAEVHAIVRHRQNNSISTALVGFREWIFSESAGALGRFAAATEYAFGTISQRTMTFPARVRLHYGHPDLFNKLFVMTKGGISKATRSLHLTEDVFCGCNHMLRGARIRYKEYIACGKGRDMGFDSINGFNFKIAGGGGELAISRESPRMGVHLDYARLMAFYQSLVGFYVNSWLTFMAVYLNLYALLVYSWAQATEIQAEDVQQIYNVQQVLQLGTLALIPYAGQLLLENGLVRTTMELFEQLLTGSLVFYTFQQQTVAQSFLYDLSYGSGKYVGTGRGFNIFSLEFIRIFTLYCRSHLYMSFELVFSLATLFIIRDCEDCDYGALTWSTWLLATTLTFAPMWFNPFSFDSDKVRANFEKWQRWMDGDVDLATGSNWYTWHNSQMEKLRNDSGNNTDTWMNWARAVATTTPYWLMALGASSRIDICLDIDQISADSVVCNPYIIYLMGTLAIVVTVQITIMLRSYWLDRANHKPWRIYRWALAGLFVAYMVVFLVVFVMFVKGSPIITMILILYTNFMVLICIYKIAVVVFSQNRTFRAFSDTYHYAIDTGIGYTMFAIMGMLSFVGFVGALQMKMLFNDSFSEKVKHAKISKGMEQVGRVYDTKQAKKHAKAAEEGRAPSVFSASTSRPSTFGGQSSIWVPKGIIESEHRYL</sequence>
<comment type="catalytic activity">
    <reaction evidence="9">
        <text>[(1-&gt;3)-beta-D-glucosyl](n) + UDP-alpha-D-glucose = [(1-&gt;3)-beta-D-glucosyl](n+1) + UDP + H(+)</text>
        <dbReference type="Rhea" id="RHEA:21476"/>
        <dbReference type="Rhea" id="RHEA-COMP:11146"/>
        <dbReference type="Rhea" id="RHEA-COMP:14303"/>
        <dbReference type="ChEBI" id="CHEBI:15378"/>
        <dbReference type="ChEBI" id="CHEBI:37671"/>
        <dbReference type="ChEBI" id="CHEBI:58223"/>
        <dbReference type="ChEBI" id="CHEBI:58885"/>
        <dbReference type="EC" id="2.4.1.34"/>
    </reaction>
</comment>
<evidence type="ECO:0000256" key="10">
    <source>
        <dbReference type="SAM" id="MobiDB-lite"/>
    </source>
</evidence>
<gene>
    <name evidence="13" type="ORF">DTER00134_LOCUS18829</name>
</gene>
<dbReference type="GO" id="GO:0005886">
    <property type="term" value="C:plasma membrane"/>
    <property type="evidence" value="ECO:0007669"/>
    <property type="project" value="TreeGrafter"/>
</dbReference>
<comment type="subcellular location">
    <subcellularLocation>
        <location evidence="1">Membrane</location>
        <topology evidence="1">Multi-pass membrane protein</topology>
    </subcellularLocation>
</comment>
<keyword evidence="5" id="KW-0808">Transferase</keyword>
<reference evidence="13" key="1">
    <citation type="submission" date="2021-01" db="EMBL/GenBank/DDBJ databases">
        <authorList>
            <person name="Corre E."/>
            <person name="Pelletier E."/>
            <person name="Niang G."/>
            <person name="Scheremetjew M."/>
            <person name="Finn R."/>
            <person name="Kale V."/>
            <person name="Holt S."/>
            <person name="Cochrane G."/>
            <person name="Meng A."/>
            <person name="Brown T."/>
            <person name="Cohen L."/>
        </authorList>
    </citation>
    <scope>NUCLEOTIDE SEQUENCE</scope>
    <source>
        <strain evidence="13">CCMP1320</strain>
    </source>
</reference>